<dbReference type="PATRIC" id="fig|1149862.3.peg.3482"/>
<evidence type="ECO:0000256" key="1">
    <source>
        <dbReference type="ARBA" id="ARBA00004651"/>
    </source>
</evidence>
<feature type="transmembrane region" description="Helical" evidence="7">
    <location>
        <begin position="395"/>
        <end position="412"/>
    </location>
</feature>
<evidence type="ECO:0000256" key="5">
    <source>
        <dbReference type="ARBA" id="ARBA00022989"/>
    </source>
</evidence>
<feature type="transmembrane region" description="Helical" evidence="7">
    <location>
        <begin position="218"/>
        <end position="239"/>
    </location>
</feature>
<name>I8RD64_9FIRM</name>
<keyword evidence="3" id="KW-1003">Cell membrane</keyword>
<feature type="transmembrane region" description="Helical" evidence="7">
    <location>
        <begin position="75"/>
        <end position="97"/>
    </location>
</feature>
<dbReference type="GO" id="GO:0005886">
    <property type="term" value="C:plasma membrane"/>
    <property type="evidence" value="ECO:0007669"/>
    <property type="project" value="UniProtKB-SubCell"/>
</dbReference>
<dbReference type="OrthoDB" id="9766798at2"/>
<dbReference type="InterPro" id="IPR018383">
    <property type="entry name" value="UPF0324_pro"/>
</dbReference>
<proteinExistence type="inferred from homology"/>
<evidence type="ECO:0000256" key="6">
    <source>
        <dbReference type="ARBA" id="ARBA00023136"/>
    </source>
</evidence>
<dbReference type="PANTHER" id="PTHR30106">
    <property type="entry name" value="INNER MEMBRANE PROTEIN YEIH-RELATED"/>
    <property type="match status" value="1"/>
</dbReference>
<keyword evidence="6 7" id="KW-0472">Membrane</keyword>
<dbReference type="RefSeq" id="WP_007936481.1">
    <property type="nucleotide sequence ID" value="NZ_AKVJ01000031.1"/>
</dbReference>
<feature type="transmembrane region" description="Helical" evidence="7">
    <location>
        <begin position="162"/>
        <end position="181"/>
    </location>
</feature>
<evidence type="ECO:0000256" key="3">
    <source>
        <dbReference type="ARBA" id="ARBA00022475"/>
    </source>
</evidence>
<keyword evidence="4 7" id="KW-0812">Transmembrane</keyword>
<evidence type="ECO:0000256" key="7">
    <source>
        <dbReference type="SAM" id="Phobius"/>
    </source>
</evidence>
<dbReference type="PANTHER" id="PTHR30106:SF1">
    <property type="entry name" value="UPF0324 MEMBRANE PROTEIN FN0533"/>
    <property type="match status" value="1"/>
</dbReference>
<accession>I8RD64</accession>
<keyword evidence="9" id="KW-1185">Reference proteome</keyword>
<comment type="subcellular location">
    <subcellularLocation>
        <location evidence="1">Cell membrane</location>
        <topology evidence="1">Multi-pass membrane protein</topology>
    </subcellularLocation>
</comment>
<feature type="transmembrane region" description="Helical" evidence="7">
    <location>
        <begin position="318"/>
        <end position="335"/>
    </location>
</feature>
<evidence type="ECO:0000313" key="9">
    <source>
        <dbReference type="Proteomes" id="UP000004324"/>
    </source>
</evidence>
<comment type="caution">
    <text evidence="8">The sequence shown here is derived from an EMBL/GenBank/DDBJ whole genome shotgun (WGS) entry which is preliminary data.</text>
</comment>
<feature type="transmembrane region" description="Helical" evidence="7">
    <location>
        <begin position="355"/>
        <end position="375"/>
    </location>
</feature>
<comment type="similarity">
    <text evidence="2">Belongs to the UPF0324 family.</text>
</comment>
<protein>
    <recommendedName>
        <fullName evidence="10">Sulfate exporter family transporter</fullName>
    </recommendedName>
</protein>
<gene>
    <name evidence="8" type="ORF">FB4_4514</name>
</gene>
<dbReference type="Pfam" id="PF03601">
    <property type="entry name" value="Cons_hypoth698"/>
    <property type="match status" value="1"/>
</dbReference>
<evidence type="ECO:0008006" key="10">
    <source>
        <dbReference type="Google" id="ProtNLM"/>
    </source>
</evidence>
<keyword evidence="5 7" id="KW-1133">Transmembrane helix</keyword>
<sequence>MSQIEVSKKTKQESEVGRWLKKEDSWAIIIALGLVILTTITFFTGGSKFFTTMAVAIPGWSNDASKLAGGLGKSFLGLIYLYVFFTAVFGIGAKVLGFNVRQFIAGFTTLFVASILVTVLGSNTFIKEMQLETPLLALIIGLLFGNTMKLPEWLHQALRTEYYVKTGIVLMGATLPFTIILKAGPAAITQALIVSVVTFGIIYFAATKLFGLDPRLGACLGAGGSICGVSGAIAIGGACRAEKQHVSIAISMVIIWAVAMIFLLPFWAKSLGLAPGIAGAWIGTSEFADAAGFAAAEAIGDERAVKTFTLMKVVGRDMFVGIWAFLVAILSVTVWEKKSAKDSERIDKKEIWNRFPKFIIGFFIASILTTVVISFLDQKAGAAYSKDIIGTLKTLRGWTFTWTFLCIGFTTRFRELTSVGWKPLAAFTLGVIVNVPLGYWLSNEVFASYWLSIK</sequence>
<evidence type="ECO:0000256" key="2">
    <source>
        <dbReference type="ARBA" id="ARBA00007977"/>
    </source>
</evidence>
<reference evidence="8 9" key="1">
    <citation type="journal article" date="2012" name="J. Bacteriol.">
        <title>Draft Genome Sequences for Two Metal-Reducing Pelosinus fermentans Strains Isolated from a Cr(VI)-Contaminated Site and for Type Strain R7.</title>
        <authorList>
            <person name="Brown S.D."/>
            <person name="Podar M."/>
            <person name="Klingeman D.M."/>
            <person name="Johnson C.M."/>
            <person name="Yang Z.K."/>
            <person name="Utturkar S.M."/>
            <person name="Land M.L."/>
            <person name="Mosher J.J."/>
            <person name="Hurt R.A.Jr."/>
            <person name="Phelps T.J."/>
            <person name="Palumbo A.V."/>
            <person name="Arkin A.P."/>
            <person name="Hazen T.C."/>
            <person name="Elias D.A."/>
        </authorList>
    </citation>
    <scope>NUCLEOTIDE SEQUENCE [LARGE SCALE GENOMIC DNA]</scope>
    <source>
        <strain evidence="8 9">B4</strain>
    </source>
</reference>
<feature type="transmembrane region" description="Helical" evidence="7">
    <location>
        <begin position="103"/>
        <end position="121"/>
    </location>
</feature>
<dbReference type="AlphaFoldDB" id="I8RD64"/>
<feature type="transmembrane region" description="Helical" evidence="7">
    <location>
        <begin position="188"/>
        <end position="206"/>
    </location>
</feature>
<dbReference type="EMBL" id="AKVJ01000031">
    <property type="protein sequence ID" value="EIW17158.1"/>
    <property type="molecule type" value="Genomic_DNA"/>
</dbReference>
<feature type="transmembrane region" description="Helical" evidence="7">
    <location>
        <begin position="246"/>
        <end position="268"/>
    </location>
</feature>
<dbReference type="Proteomes" id="UP000004324">
    <property type="component" value="Unassembled WGS sequence"/>
</dbReference>
<evidence type="ECO:0000313" key="8">
    <source>
        <dbReference type="EMBL" id="EIW17158.1"/>
    </source>
</evidence>
<feature type="transmembrane region" description="Helical" evidence="7">
    <location>
        <begin position="424"/>
        <end position="442"/>
    </location>
</feature>
<evidence type="ECO:0000256" key="4">
    <source>
        <dbReference type="ARBA" id="ARBA00022692"/>
    </source>
</evidence>
<organism evidence="8 9">
    <name type="scientific">Pelosinus fermentans B4</name>
    <dbReference type="NCBI Taxonomy" id="1149862"/>
    <lineage>
        <taxon>Bacteria</taxon>
        <taxon>Bacillati</taxon>
        <taxon>Bacillota</taxon>
        <taxon>Negativicutes</taxon>
        <taxon>Selenomonadales</taxon>
        <taxon>Sporomusaceae</taxon>
        <taxon>Pelosinus</taxon>
    </lineage>
</organism>
<feature type="transmembrane region" description="Helical" evidence="7">
    <location>
        <begin position="25"/>
        <end position="43"/>
    </location>
</feature>